<dbReference type="InterPro" id="IPR036322">
    <property type="entry name" value="WD40_repeat_dom_sf"/>
</dbReference>
<protein>
    <submittedName>
        <fullName evidence="6">WD_REPEATS_REGION domain-containing protein</fullName>
    </submittedName>
</protein>
<evidence type="ECO:0000256" key="2">
    <source>
        <dbReference type="ARBA" id="ARBA00022737"/>
    </source>
</evidence>
<dbReference type="Pfam" id="PF00400">
    <property type="entry name" value="WD40"/>
    <property type="match status" value="2"/>
</dbReference>
<dbReference type="SMART" id="SM00320">
    <property type="entry name" value="WD40"/>
    <property type="match status" value="2"/>
</dbReference>
<evidence type="ECO:0000313" key="6">
    <source>
        <dbReference type="WBParaSite" id="SBAD_0001360101-mRNA-1"/>
    </source>
</evidence>
<dbReference type="EMBL" id="UZAM01021153">
    <property type="protein sequence ID" value="VDP55238.1"/>
    <property type="molecule type" value="Genomic_DNA"/>
</dbReference>
<accession>A0A183JBD6</accession>
<feature type="repeat" description="WD" evidence="3">
    <location>
        <begin position="20"/>
        <end position="61"/>
    </location>
</feature>
<gene>
    <name evidence="4" type="ORF">SBAD_LOCUS13184</name>
</gene>
<dbReference type="SUPFAM" id="SSF50978">
    <property type="entry name" value="WD40 repeat-like"/>
    <property type="match status" value="1"/>
</dbReference>
<evidence type="ECO:0000256" key="3">
    <source>
        <dbReference type="PROSITE-ProRule" id="PRU00221"/>
    </source>
</evidence>
<dbReference type="Gene3D" id="2.130.10.10">
    <property type="entry name" value="YVTN repeat-like/Quinoprotein amine dehydrogenase"/>
    <property type="match status" value="1"/>
</dbReference>
<dbReference type="PROSITE" id="PS50294">
    <property type="entry name" value="WD_REPEATS_REGION"/>
    <property type="match status" value="1"/>
</dbReference>
<evidence type="ECO:0000256" key="1">
    <source>
        <dbReference type="ARBA" id="ARBA00022574"/>
    </source>
</evidence>
<dbReference type="WBParaSite" id="SBAD_0001360101-mRNA-1">
    <property type="protein sequence ID" value="SBAD_0001360101-mRNA-1"/>
    <property type="gene ID" value="SBAD_0001360101"/>
</dbReference>
<evidence type="ECO:0000313" key="4">
    <source>
        <dbReference type="EMBL" id="VDP55238.1"/>
    </source>
</evidence>
<dbReference type="GO" id="GO:0048188">
    <property type="term" value="C:Set1C/COMPASS complex"/>
    <property type="evidence" value="ECO:0007669"/>
    <property type="project" value="TreeGrafter"/>
</dbReference>
<name>A0A183JBD6_9BILA</name>
<dbReference type="Proteomes" id="UP000270296">
    <property type="component" value="Unassembled WGS sequence"/>
</dbReference>
<dbReference type="OrthoDB" id="674604at2759"/>
<keyword evidence="2" id="KW-0677">Repeat</keyword>
<reference evidence="6" key="1">
    <citation type="submission" date="2016-06" db="UniProtKB">
        <authorList>
            <consortium name="WormBaseParasite"/>
        </authorList>
    </citation>
    <scope>IDENTIFICATION</scope>
</reference>
<dbReference type="InterPro" id="IPR001680">
    <property type="entry name" value="WD40_rpt"/>
</dbReference>
<reference evidence="4 5" key="2">
    <citation type="submission" date="2018-11" db="EMBL/GenBank/DDBJ databases">
        <authorList>
            <consortium name="Pathogen Informatics"/>
        </authorList>
    </citation>
    <scope>NUCLEOTIDE SEQUENCE [LARGE SCALE GENOMIC DNA]</scope>
</reference>
<dbReference type="InterPro" id="IPR015943">
    <property type="entry name" value="WD40/YVTN_repeat-like_dom_sf"/>
</dbReference>
<dbReference type="InterPro" id="IPR019775">
    <property type="entry name" value="WD40_repeat_CS"/>
</dbReference>
<dbReference type="PANTHER" id="PTHR22847:SF637">
    <property type="entry name" value="WD REPEAT DOMAIN 5B"/>
    <property type="match status" value="1"/>
</dbReference>
<dbReference type="PANTHER" id="PTHR22847">
    <property type="entry name" value="WD40 REPEAT PROTEIN"/>
    <property type="match status" value="1"/>
</dbReference>
<dbReference type="GO" id="GO:0042393">
    <property type="term" value="F:histone binding"/>
    <property type="evidence" value="ECO:0007669"/>
    <property type="project" value="TreeGrafter"/>
</dbReference>
<evidence type="ECO:0000313" key="5">
    <source>
        <dbReference type="Proteomes" id="UP000270296"/>
    </source>
</evidence>
<dbReference type="PROSITE" id="PS00678">
    <property type="entry name" value="WD_REPEATS_1"/>
    <property type="match status" value="2"/>
</dbReference>
<dbReference type="AlphaFoldDB" id="A0A183JBD6"/>
<keyword evidence="5" id="KW-1185">Reference proteome</keyword>
<proteinExistence type="predicted"/>
<sequence>MSIWKERLHIKGSPEAFNFLDDDNPPVSFVKFSPNGKYILAATLDSTIKLWDFNKGKCLKQYTGHKNEKYCVFVNFSWIVSGSEDNIVYIWNLQTKEIVQKLSGHSGRETQQ</sequence>
<keyword evidence="1 3" id="KW-0853">WD repeat</keyword>
<feature type="repeat" description="WD" evidence="3">
    <location>
        <begin position="62"/>
        <end position="101"/>
    </location>
</feature>
<dbReference type="PROSITE" id="PS50082">
    <property type="entry name" value="WD_REPEATS_2"/>
    <property type="match status" value="2"/>
</dbReference>
<organism evidence="6">
    <name type="scientific">Soboliphyme baturini</name>
    <dbReference type="NCBI Taxonomy" id="241478"/>
    <lineage>
        <taxon>Eukaryota</taxon>
        <taxon>Metazoa</taxon>
        <taxon>Ecdysozoa</taxon>
        <taxon>Nematoda</taxon>
        <taxon>Enoplea</taxon>
        <taxon>Dorylaimia</taxon>
        <taxon>Dioctophymatida</taxon>
        <taxon>Dioctophymatoidea</taxon>
        <taxon>Soboliphymatidae</taxon>
        <taxon>Soboliphyme</taxon>
    </lineage>
</organism>